<dbReference type="EMBL" id="JAJAGQ010000006">
    <property type="protein sequence ID" value="KAJ8560278.1"/>
    <property type="molecule type" value="Genomic_DNA"/>
</dbReference>
<dbReference type="AlphaFoldDB" id="A0A9Q1RHC3"/>
<comment type="caution">
    <text evidence="1">The sequence shown here is derived from an EMBL/GenBank/DDBJ whole genome shotgun (WGS) entry which is preliminary data.</text>
</comment>
<evidence type="ECO:0000313" key="1">
    <source>
        <dbReference type="EMBL" id="KAJ8560278.1"/>
    </source>
</evidence>
<keyword evidence="2" id="KW-1185">Reference proteome</keyword>
<dbReference type="Proteomes" id="UP001152561">
    <property type="component" value="Unassembled WGS sequence"/>
</dbReference>
<accession>A0A9Q1RHC3</accession>
<sequence length="144" mass="16306">MALGDAHARLRDSRNLDTLAGPLWFLQLWITLYFPEFIPDKFDDRRILLNPPVLADTLRRTPFVPQNTFAAVSTLHATPSPPVIVDLETIFDTESPSPRKPVPKQPCQSGGVVIRDYSQKGPHRLRVPIPAEEEEQIKEYYSTG</sequence>
<reference evidence="2" key="1">
    <citation type="journal article" date="2023" name="Proc. Natl. Acad. Sci. U.S.A.">
        <title>Genomic and structural basis for evolution of tropane alkaloid biosynthesis.</title>
        <authorList>
            <person name="Wanga Y.-J."/>
            <person name="Taina T."/>
            <person name="Yua J.-Y."/>
            <person name="Lia J."/>
            <person name="Xua B."/>
            <person name="Chenc J."/>
            <person name="D'Auriad J.C."/>
            <person name="Huanga J.-P."/>
            <person name="Huanga S.-X."/>
        </authorList>
    </citation>
    <scope>NUCLEOTIDE SEQUENCE [LARGE SCALE GENOMIC DNA]</scope>
    <source>
        <strain evidence="2">cv. KIB-2019</strain>
    </source>
</reference>
<gene>
    <name evidence="1" type="ORF">K7X08_004336</name>
</gene>
<organism evidence="1 2">
    <name type="scientific">Anisodus acutangulus</name>
    <dbReference type="NCBI Taxonomy" id="402998"/>
    <lineage>
        <taxon>Eukaryota</taxon>
        <taxon>Viridiplantae</taxon>
        <taxon>Streptophyta</taxon>
        <taxon>Embryophyta</taxon>
        <taxon>Tracheophyta</taxon>
        <taxon>Spermatophyta</taxon>
        <taxon>Magnoliopsida</taxon>
        <taxon>eudicotyledons</taxon>
        <taxon>Gunneridae</taxon>
        <taxon>Pentapetalae</taxon>
        <taxon>asterids</taxon>
        <taxon>lamiids</taxon>
        <taxon>Solanales</taxon>
        <taxon>Solanaceae</taxon>
        <taxon>Solanoideae</taxon>
        <taxon>Hyoscyameae</taxon>
        <taxon>Anisodus</taxon>
    </lineage>
</organism>
<evidence type="ECO:0000313" key="2">
    <source>
        <dbReference type="Proteomes" id="UP001152561"/>
    </source>
</evidence>
<proteinExistence type="predicted"/>
<name>A0A9Q1RHC3_9SOLA</name>
<protein>
    <submittedName>
        <fullName evidence="1">Uncharacterized protein</fullName>
    </submittedName>
</protein>